<dbReference type="EMBL" id="GGEC01086300">
    <property type="protein sequence ID" value="MBX66784.1"/>
    <property type="molecule type" value="Transcribed_RNA"/>
</dbReference>
<reference evidence="1" key="1">
    <citation type="submission" date="2018-02" db="EMBL/GenBank/DDBJ databases">
        <title>Rhizophora mucronata_Transcriptome.</title>
        <authorList>
            <person name="Meera S.P."/>
            <person name="Sreeshan A."/>
            <person name="Augustine A."/>
        </authorList>
    </citation>
    <scope>NUCLEOTIDE SEQUENCE</scope>
    <source>
        <tissue evidence="1">Leaf</tissue>
    </source>
</reference>
<dbReference type="AlphaFoldDB" id="A0A2P2QIP8"/>
<protein>
    <submittedName>
        <fullName evidence="1">Uncharacterized protein</fullName>
    </submittedName>
</protein>
<dbReference type="PROSITE" id="PS51257">
    <property type="entry name" value="PROKAR_LIPOPROTEIN"/>
    <property type="match status" value="1"/>
</dbReference>
<sequence>MVSAYIRFIQVRKQKKIHRTHQHNLFTPGSGAACRQQSLKALAPSAAASCRDICYLSSQVSNSKS</sequence>
<name>A0A2P2QIP8_RHIMU</name>
<evidence type="ECO:0000313" key="1">
    <source>
        <dbReference type="EMBL" id="MBX66784.1"/>
    </source>
</evidence>
<proteinExistence type="predicted"/>
<accession>A0A2P2QIP8</accession>
<organism evidence="1">
    <name type="scientific">Rhizophora mucronata</name>
    <name type="common">Asiatic mangrove</name>
    <dbReference type="NCBI Taxonomy" id="61149"/>
    <lineage>
        <taxon>Eukaryota</taxon>
        <taxon>Viridiplantae</taxon>
        <taxon>Streptophyta</taxon>
        <taxon>Embryophyta</taxon>
        <taxon>Tracheophyta</taxon>
        <taxon>Spermatophyta</taxon>
        <taxon>Magnoliopsida</taxon>
        <taxon>eudicotyledons</taxon>
        <taxon>Gunneridae</taxon>
        <taxon>Pentapetalae</taxon>
        <taxon>rosids</taxon>
        <taxon>fabids</taxon>
        <taxon>Malpighiales</taxon>
        <taxon>Rhizophoraceae</taxon>
        <taxon>Rhizophora</taxon>
    </lineage>
</organism>